<organism evidence="2 3">
    <name type="scientific">Pristionchus entomophagus</name>
    <dbReference type="NCBI Taxonomy" id="358040"/>
    <lineage>
        <taxon>Eukaryota</taxon>
        <taxon>Metazoa</taxon>
        <taxon>Ecdysozoa</taxon>
        <taxon>Nematoda</taxon>
        <taxon>Chromadorea</taxon>
        <taxon>Rhabditida</taxon>
        <taxon>Rhabditina</taxon>
        <taxon>Diplogasteromorpha</taxon>
        <taxon>Diplogasteroidea</taxon>
        <taxon>Neodiplogasteridae</taxon>
        <taxon>Pristionchus</taxon>
    </lineage>
</organism>
<protein>
    <submittedName>
        <fullName evidence="2">Uncharacterized protein</fullName>
    </submittedName>
</protein>
<reference evidence="2" key="1">
    <citation type="submission" date="2023-10" db="EMBL/GenBank/DDBJ databases">
        <title>Genome assembly of Pristionchus species.</title>
        <authorList>
            <person name="Yoshida K."/>
            <person name="Sommer R.J."/>
        </authorList>
    </citation>
    <scope>NUCLEOTIDE SEQUENCE</scope>
    <source>
        <strain evidence="2">RS0144</strain>
    </source>
</reference>
<evidence type="ECO:0000256" key="1">
    <source>
        <dbReference type="SAM" id="MobiDB-lite"/>
    </source>
</evidence>
<name>A0AAV5TX79_9BILA</name>
<keyword evidence="3" id="KW-1185">Reference proteome</keyword>
<evidence type="ECO:0000313" key="3">
    <source>
        <dbReference type="Proteomes" id="UP001432027"/>
    </source>
</evidence>
<feature type="non-terminal residue" evidence="2">
    <location>
        <position position="1"/>
    </location>
</feature>
<evidence type="ECO:0000313" key="2">
    <source>
        <dbReference type="EMBL" id="GMS99076.1"/>
    </source>
</evidence>
<feature type="non-terminal residue" evidence="2">
    <location>
        <position position="90"/>
    </location>
</feature>
<proteinExistence type="predicted"/>
<dbReference type="EMBL" id="BTSX01000005">
    <property type="protein sequence ID" value="GMS99076.1"/>
    <property type="molecule type" value="Genomic_DNA"/>
</dbReference>
<dbReference type="AlphaFoldDB" id="A0AAV5TX79"/>
<comment type="caution">
    <text evidence="2">The sequence shown here is derived from an EMBL/GenBank/DDBJ whole genome shotgun (WGS) entry which is preliminary data.</text>
</comment>
<accession>A0AAV5TX79</accession>
<sequence>ESFPANDLSLASNSSPQRSEEEKESQPAIVDRFSPTQRHHMKLVDCLNGITTANIGIPIAKNSENFCGIALRISKKTASLSPRISWEKKM</sequence>
<dbReference type="Proteomes" id="UP001432027">
    <property type="component" value="Unassembled WGS sequence"/>
</dbReference>
<feature type="region of interest" description="Disordered" evidence="1">
    <location>
        <begin position="1"/>
        <end position="30"/>
    </location>
</feature>
<gene>
    <name evidence="2" type="ORF">PENTCL1PPCAC_21251</name>
</gene>